<dbReference type="HOGENOM" id="CLU_042635_1_0_11"/>
<dbReference type="AlphaFoldDB" id="Q6NIP1"/>
<reference evidence="1 2" key="1">
    <citation type="journal article" date="2003" name="Nucleic Acids Res.">
        <title>The complete genome sequence and analysis of Corynebacterium diphtheriae NCTC13129.</title>
        <authorList>
            <person name="Cerdeno-Tarraga A.M."/>
            <person name="Efstratiou A."/>
            <person name="Dover L.G."/>
            <person name="Holden M.T.G."/>
            <person name="Pallen M."/>
            <person name="Bentley S.D."/>
            <person name="Besra G.S."/>
            <person name="Churcher C."/>
            <person name="James K.D."/>
            <person name="De Zoysa A."/>
            <person name="Chillingworth T."/>
            <person name="Cronin A."/>
            <person name="Dowd L."/>
            <person name="Feltwell T."/>
            <person name="Hamlin N."/>
            <person name="Holroyd S."/>
            <person name="Jagels K."/>
            <person name="Moule S."/>
            <person name="Quail M.A."/>
            <person name="Rabbinowitsch E."/>
            <person name="Rutherford K."/>
            <person name="Thomson N.R."/>
            <person name="Unwin L."/>
            <person name="Whitehead S."/>
            <person name="Barrell B.G.Parkhill.J."/>
        </authorList>
    </citation>
    <scope>NUCLEOTIDE SEQUENCE [LARGE SCALE GENOMIC DNA]</scope>
    <source>
        <strain evidence="2">ATCC 700971 / NCTC 13129 / Biotype gravis</strain>
    </source>
</reference>
<organism evidence="1 2">
    <name type="scientific">Corynebacterium diphtheriae (strain ATCC 700971 / NCTC 13129 / Biotype gravis)</name>
    <dbReference type="NCBI Taxonomy" id="257309"/>
    <lineage>
        <taxon>Bacteria</taxon>
        <taxon>Bacillati</taxon>
        <taxon>Actinomycetota</taxon>
        <taxon>Actinomycetes</taxon>
        <taxon>Mycobacteriales</taxon>
        <taxon>Corynebacteriaceae</taxon>
        <taxon>Corynebacterium</taxon>
    </lineage>
</organism>
<evidence type="ECO:0000313" key="1">
    <source>
        <dbReference type="EMBL" id="CAE49249.1"/>
    </source>
</evidence>
<dbReference type="Proteomes" id="UP000002198">
    <property type="component" value="Chromosome"/>
</dbReference>
<dbReference type="Gene3D" id="3.40.50.720">
    <property type="entry name" value="NAD(P)-binding Rossmann-like Domain"/>
    <property type="match status" value="1"/>
</dbReference>
<protein>
    <recommendedName>
        <fullName evidence="3">Bacteriocin biosynthesis cyclodehydratase domain-containing protein</fullName>
    </recommendedName>
</protein>
<gene>
    <name evidence="1" type="ordered locus">DIP0727</name>
</gene>
<dbReference type="KEGG" id="cdi:DIP0727"/>
<evidence type="ECO:0008006" key="3">
    <source>
        <dbReference type="Google" id="ProtNLM"/>
    </source>
</evidence>
<dbReference type="DNASU" id="2649309"/>
<proteinExistence type="predicted"/>
<keyword evidence="2" id="KW-1185">Reference proteome</keyword>
<sequence length="299" mass="32024">MDMNQGGLISLSPHAQVLLRPEGIQFGLDSANAGIFAAPESLIVAIVQVLRGFWQPIAKTTAIEQLTEAGLQPVAARGLIDDLLHHRVLSIVERNLTVAVGGFGPLVAPIKAVLGCAGISVVQAHTIQRCMTLESLLSREVPLIWINSTPSFSHIAQELVEVKTMIPVGLMDNHAIIGPVRIDGRGPCGLCTDLYRSDADPQWPALLKNATAPLTAPAALTYATAARVTRLVEQLSEPRQRVTVTAGLVIRVSSDGELSSEIMSPHSRCPLCWSSRWDCDPLTGTEQAFLADLGQNVLL</sequence>
<name>Q6NIP1_CORDI</name>
<evidence type="ECO:0000313" key="2">
    <source>
        <dbReference type="Proteomes" id="UP000002198"/>
    </source>
</evidence>
<accession>Q6NIP1</accession>
<dbReference type="EMBL" id="BX248356">
    <property type="protein sequence ID" value="CAE49249.1"/>
    <property type="molecule type" value="Genomic_DNA"/>
</dbReference>